<proteinExistence type="inferred from homology"/>
<protein>
    <recommendedName>
        <fullName evidence="5">COX assembly mitochondrial protein</fullName>
    </recommendedName>
</protein>
<dbReference type="Pfam" id="PF08583">
    <property type="entry name" value="Cmc1"/>
    <property type="match status" value="1"/>
</dbReference>
<dbReference type="PANTHER" id="PTHR22977">
    <property type="entry name" value="COX ASSEMBLY MITOCHONDRIAL PROTEIN"/>
    <property type="match status" value="1"/>
</dbReference>
<evidence type="ECO:0000256" key="5">
    <source>
        <dbReference type="RuleBase" id="RU364104"/>
    </source>
</evidence>
<evidence type="ECO:0000256" key="2">
    <source>
        <dbReference type="ARBA" id="ARBA00007347"/>
    </source>
</evidence>
<sequence>MHPPLDRPHPMCQDVINALRDCHDTTSKFKFWGCNDAKAAVDKCFKEEKQELLKSMNKDFEARRQREENAFRDAVGRDVSFEEYLEQDPEYKKAMSEAEERKKKNPSLFSKSAEGRK</sequence>
<evidence type="ECO:0000313" key="7">
    <source>
        <dbReference type="EMBL" id="CAD9348052.1"/>
    </source>
</evidence>
<feature type="region of interest" description="Disordered" evidence="6">
    <location>
        <begin position="90"/>
        <end position="117"/>
    </location>
</feature>
<comment type="similarity">
    <text evidence="2 5">Belongs to the CMC family.</text>
</comment>
<dbReference type="AlphaFoldDB" id="A0A6V2BJG5"/>
<feature type="compositionally biased region" description="Basic and acidic residues" evidence="6">
    <location>
        <begin position="90"/>
        <end position="102"/>
    </location>
</feature>
<gene>
    <name evidence="7" type="ORF">DBRI1063_LOCUS20208</name>
</gene>
<evidence type="ECO:0000256" key="6">
    <source>
        <dbReference type="SAM" id="MobiDB-lite"/>
    </source>
</evidence>
<dbReference type="EMBL" id="HBGN01031377">
    <property type="protein sequence ID" value="CAD9348052.1"/>
    <property type="molecule type" value="Transcribed_RNA"/>
</dbReference>
<dbReference type="InterPro" id="IPR013892">
    <property type="entry name" value="Cyt_c_biogenesis_Cmc1-like"/>
</dbReference>
<evidence type="ECO:0000256" key="1">
    <source>
        <dbReference type="ARBA" id="ARBA00004173"/>
    </source>
</evidence>
<dbReference type="GO" id="GO:0005739">
    <property type="term" value="C:mitochondrion"/>
    <property type="evidence" value="ECO:0007669"/>
    <property type="project" value="UniProtKB-SubCell"/>
</dbReference>
<comment type="subcellular location">
    <subcellularLocation>
        <location evidence="1 5">Mitochondrion</location>
    </subcellularLocation>
</comment>
<organism evidence="7">
    <name type="scientific">Ditylum brightwellii</name>
    <dbReference type="NCBI Taxonomy" id="49249"/>
    <lineage>
        <taxon>Eukaryota</taxon>
        <taxon>Sar</taxon>
        <taxon>Stramenopiles</taxon>
        <taxon>Ochrophyta</taxon>
        <taxon>Bacillariophyta</taxon>
        <taxon>Mediophyceae</taxon>
        <taxon>Lithodesmiophycidae</taxon>
        <taxon>Lithodesmiales</taxon>
        <taxon>Lithodesmiaceae</taxon>
        <taxon>Ditylum</taxon>
    </lineage>
</organism>
<evidence type="ECO:0000256" key="3">
    <source>
        <dbReference type="ARBA" id="ARBA00023128"/>
    </source>
</evidence>
<keyword evidence="3 5" id="KW-0496">Mitochondrion</keyword>
<evidence type="ECO:0000256" key="4">
    <source>
        <dbReference type="ARBA" id="ARBA00023157"/>
    </source>
</evidence>
<dbReference type="PANTHER" id="PTHR22977:SF1">
    <property type="entry name" value="COX ASSEMBLY MITOCHONDRIAL PROTEIN 2 HOMOLOG"/>
    <property type="match status" value="1"/>
</dbReference>
<keyword evidence="4" id="KW-1015">Disulfide bond</keyword>
<accession>A0A6V2BJG5</accession>
<name>A0A6V2BJG5_9STRA</name>
<reference evidence="7" key="1">
    <citation type="submission" date="2021-01" db="EMBL/GenBank/DDBJ databases">
        <authorList>
            <person name="Corre E."/>
            <person name="Pelletier E."/>
            <person name="Niang G."/>
            <person name="Scheremetjew M."/>
            <person name="Finn R."/>
            <person name="Kale V."/>
            <person name="Holt S."/>
            <person name="Cochrane G."/>
            <person name="Meng A."/>
            <person name="Brown T."/>
            <person name="Cohen L."/>
        </authorList>
    </citation>
    <scope>NUCLEOTIDE SEQUENCE</scope>
    <source>
        <strain evidence="7">Pop2</strain>
    </source>
</reference>